<dbReference type="HOGENOM" id="CLU_032828_0_1_6"/>
<evidence type="ECO:0000313" key="8">
    <source>
        <dbReference type="Proteomes" id="UP000005953"/>
    </source>
</evidence>
<keyword evidence="2 5" id="KW-0812">Transmembrane</keyword>
<dbReference type="Proteomes" id="UP000005953">
    <property type="component" value="Unassembled WGS sequence"/>
</dbReference>
<organism evidence="7 8">
    <name type="scientific">Reinekea blandensis MED297</name>
    <dbReference type="NCBI Taxonomy" id="314283"/>
    <lineage>
        <taxon>Bacteria</taxon>
        <taxon>Pseudomonadati</taxon>
        <taxon>Pseudomonadota</taxon>
        <taxon>Gammaproteobacteria</taxon>
        <taxon>Oceanospirillales</taxon>
        <taxon>Saccharospirillaceae</taxon>
        <taxon>Reinekea</taxon>
    </lineage>
</organism>
<feature type="transmembrane region" description="Helical" evidence="5">
    <location>
        <begin position="73"/>
        <end position="92"/>
    </location>
</feature>
<protein>
    <recommendedName>
        <fullName evidence="6">EamA domain-containing protein</fullName>
    </recommendedName>
</protein>
<name>A4BG18_9GAMM</name>
<keyword evidence="8" id="KW-1185">Reference proteome</keyword>
<evidence type="ECO:0000256" key="2">
    <source>
        <dbReference type="ARBA" id="ARBA00022692"/>
    </source>
</evidence>
<feature type="domain" description="EamA" evidence="6">
    <location>
        <begin position="161"/>
        <end position="290"/>
    </location>
</feature>
<dbReference type="InterPro" id="IPR037185">
    <property type="entry name" value="EmrE-like"/>
</dbReference>
<evidence type="ECO:0000256" key="1">
    <source>
        <dbReference type="ARBA" id="ARBA00004141"/>
    </source>
</evidence>
<dbReference type="EMBL" id="AAOE01000014">
    <property type="protein sequence ID" value="EAR09036.1"/>
    <property type="molecule type" value="Genomic_DNA"/>
</dbReference>
<comment type="caution">
    <text evidence="7">The sequence shown here is derived from an EMBL/GenBank/DDBJ whole genome shotgun (WGS) entry which is preliminary data.</text>
</comment>
<keyword evidence="3 5" id="KW-1133">Transmembrane helix</keyword>
<keyword evidence="4 5" id="KW-0472">Membrane</keyword>
<dbReference type="STRING" id="314283.MED297_04067"/>
<feature type="transmembrane region" description="Helical" evidence="5">
    <location>
        <begin position="128"/>
        <end position="146"/>
    </location>
</feature>
<dbReference type="SUPFAM" id="SSF103481">
    <property type="entry name" value="Multidrug resistance efflux transporter EmrE"/>
    <property type="match status" value="2"/>
</dbReference>
<dbReference type="GO" id="GO:0016020">
    <property type="term" value="C:membrane"/>
    <property type="evidence" value="ECO:0007669"/>
    <property type="project" value="UniProtKB-SubCell"/>
</dbReference>
<dbReference type="PANTHER" id="PTHR22911:SF6">
    <property type="entry name" value="SOLUTE CARRIER FAMILY 35 MEMBER G1"/>
    <property type="match status" value="1"/>
</dbReference>
<gene>
    <name evidence="7" type="ORF">MED297_04067</name>
</gene>
<evidence type="ECO:0000256" key="5">
    <source>
        <dbReference type="SAM" id="Phobius"/>
    </source>
</evidence>
<sequence length="298" mass="32202">MNQLSALFNHLPRSARFMLLSSLGFALMSACVKAVGTTGLPILEIVAARALISLIISYLDIRRKHLPLLGNNRRFLALRGVFGTVGLIAVFYSVTTLPIAQATLLQYTHPTFTAILALIFLKERVHLSTVLCIALSFLGLVVVTAPNWTPTLTAQMSWLSLSAALTGAFASACAYVVVRKLSQTEDASVIILYFPMIAFPVSAFLLLIRDEFVVPTLYQFGMLLLIGVFVQIGQWALTHAMASDNAGKVSAYGYIQVLFAVLLGLVFFAESPTLWTLSGGLLILAGAFINTRARASAS</sequence>
<feature type="transmembrane region" description="Helical" evidence="5">
    <location>
        <begin position="274"/>
        <end position="293"/>
    </location>
</feature>
<evidence type="ECO:0000259" key="6">
    <source>
        <dbReference type="Pfam" id="PF00892"/>
    </source>
</evidence>
<feature type="transmembrane region" description="Helical" evidence="5">
    <location>
        <begin position="44"/>
        <end position="61"/>
    </location>
</feature>
<accession>A4BG18</accession>
<feature type="transmembrane region" description="Helical" evidence="5">
    <location>
        <begin position="249"/>
        <end position="268"/>
    </location>
</feature>
<evidence type="ECO:0000256" key="4">
    <source>
        <dbReference type="ARBA" id="ARBA00023136"/>
    </source>
</evidence>
<feature type="transmembrane region" description="Helical" evidence="5">
    <location>
        <begin position="190"/>
        <end position="208"/>
    </location>
</feature>
<evidence type="ECO:0000313" key="7">
    <source>
        <dbReference type="EMBL" id="EAR09036.1"/>
    </source>
</evidence>
<comment type="subcellular location">
    <subcellularLocation>
        <location evidence="1">Membrane</location>
        <topology evidence="1">Multi-pass membrane protein</topology>
    </subcellularLocation>
</comment>
<dbReference type="Pfam" id="PF00892">
    <property type="entry name" value="EamA"/>
    <property type="match status" value="2"/>
</dbReference>
<dbReference type="RefSeq" id="WP_008047668.1">
    <property type="nucleotide sequence ID" value="NZ_CH724154.1"/>
</dbReference>
<dbReference type="OrthoDB" id="554876at2"/>
<evidence type="ECO:0000256" key="3">
    <source>
        <dbReference type="ARBA" id="ARBA00022989"/>
    </source>
</evidence>
<proteinExistence type="predicted"/>
<reference evidence="7 8" key="1">
    <citation type="submission" date="2006-02" db="EMBL/GenBank/DDBJ databases">
        <authorList>
            <person name="Pinhassi J."/>
            <person name="Pedros-Alio C."/>
            <person name="Ferriera S."/>
            <person name="Johnson J."/>
            <person name="Kravitz S."/>
            <person name="Halpern A."/>
            <person name="Remington K."/>
            <person name="Beeson K."/>
            <person name="Tran B."/>
            <person name="Rogers Y.-H."/>
            <person name="Friedman R."/>
            <person name="Venter J.C."/>
        </authorList>
    </citation>
    <scope>NUCLEOTIDE SEQUENCE [LARGE SCALE GENOMIC DNA]</scope>
    <source>
        <strain evidence="7 8">MED297</strain>
    </source>
</reference>
<dbReference type="AlphaFoldDB" id="A4BG18"/>
<dbReference type="InterPro" id="IPR000620">
    <property type="entry name" value="EamA_dom"/>
</dbReference>
<feature type="domain" description="EamA" evidence="6">
    <location>
        <begin position="17"/>
        <end position="144"/>
    </location>
</feature>
<feature type="transmembrane region" description="Helical" evidence="5">
    <location>
        <begin position="104"/>
        <end position="121"/>
    </location>
</feature>
<dbReference type="PANTHER" id="PTHR22911">
    <property type="entry name" value="ACYL-MALONYL CONDENSING ENZYME-RELATED"/>
    <property type="match status" value="1"/>
</dbReference>
<feature type="transmembrane region" description="Helical" evidence="5">
    <location>
        <begin position="220"/>
        <end position="237"/>
    </location>
</feature>
<feature type="transmembrane region" description="Helical" evidence="5">
    <location>
        <begin position="158"/>
        <end position="178"/>
    </location>
</feature>